<dbReference type="SUPFAM" id="SSF88659">
    <property type="entry name" value="Sigma3 and sigma4 domains of RNA polymerase sigma factors"/>
    <property type="match status" value="1"/>
</dbReference>
<accession>A0A6J7WC11</accession>
<evidence type="ECO:0000313" key="2">
    <source>
        <dbReference type="EMBL" id="CAB5194734.1"/>
    </source>
</evidence>
<dbReference type="InterPro" id="IPR013324">
    <property type="entry name" value="RNA_pol_sigma_r3/r4-like"/>
</dbReference>
<dbReference type="InterPro" id="IPR036388">
    <property type="entry name" value="WH-like_DNA-bd_sf"/>
</dbReference>
<proteinExistence type="predicted"/>
<reference evidence="2" key="1">
    <citation type="submission" date="2020-05" db="EMBL/GenBank/DDBJ databases">
        <authorList>
            <person name="Chiriac C."/>
            <person name="Salcher M."/>
            <person name="Ghai R."/>
            <person name="Kavagutti S V."/>
        </authorList>
    </citation>
    <scope>NUCLEOTIDE SEQUENCE</scope>
</reference>
<dbReference type="EMBL" id="LR798221">
    <property type="protein sequence ID" value="CAB5194734.1"/>
    <property type="molecule type" value="Genomic_DNA"/>
</dbReference>
<dbReference type="GO" id="GO:0006352">
    <property type="term" value="P:DNA-templated transcription initiation"/>
    <property type="evidence" value="ECO:0007669"/>
    <property type="project" value="InterPro"/>
</dbReference>
<name>A0A6J7WC11_9CAUD</name>
<sequence>MFHSKAMSCPAMTTRKPYCKLKHLVPSVVQMRSEGLTMQEIGNRLNLSRQRIHQVIESAKDMEETLRLWGFPFTNRTFRVLEDLCIKSKDEALALYKSGHLYPGSVWSFGWKSYEEICEWLEVQPLDRKPKRGICCIHCGKPT</sequence>
<organism evidence="2">
    <name type="scientific">uncultured Caudovirales phage</name>
    <dbReference type="NCBI Taxonomy" id="2100421"/>
    <lineage>
        <taxon>Viruses</taxon>
        <taxon>Duplodnaviria</taxon>
        <taxon>Heunggongvirae</taxon>
        <taxon>Uroviricota</taxon>
        <taxon>Caudoviricetes</taxon>
        <taxon>Peduoviridae</taxon>
        <taxon>Maltschvirus</taxon>
        <taxon>Maltschvirus maltsch</taxon>
    </lineage>
</organism>
<dbReference type="GO" id="GO:0003700">
    <property type="term" value="F:DNA-binding transcription factor activity"/>
    <property type="evidence" value="ECO:0007669"/>
    <property type="project" value="InterPro"/>
</dbReference>
<dbReference type="Gene3D" id="1.10.10.10">
    <property type="entry name" value="Winged helix-like DNA-binding domain superfamily/Winged helix DNA-binding domain"/>
    <property type="match status" value="1"/>
</dbReference>
<evidence type="ECO:0000259" key="1">
    <source>
        <dbReference type="Pfam" id="PF04545"/>
    </source>
</evidence>
<feature type="domain" description="RNA polymerase sigma-70 region 4" evidence="1">
    <location>
        <begin position="33"/>
        <end position="58"/>
    </location>
</feature>
<protein>
    <submittedName>
        <fullName evidence="2">RNA polymerase sigma-70 region 4</fullName>
    </submittedName>
</protein>
<gene>
    <name evidence="2" type="ORF">UFOVP175_18</name>
</gene>
<dbReference type="InterPro" id="IPR007630">
    <property type="entry name" value="RNA_pol_sigma70_r4"/>
</dbReference>
<dbReference type="Pfam" id="PF04545">
    <property type="entry name" value="Sigma70_r4"/>
    <property type="match status" value="1"/>
</dbReference>